<sequence length="88" mass="9759">MLEQIIKQLNGTGKVRFKVKIIPKSQNNKVIGLLGDDTLKIKIAAIPEKNKANRELINFLSLVLEVPKNNITIISGEASPIKLIDVQK</sequence>
<comment type="similarity">
    <text evidence="1 2">Belongs to the UPF0235 family.</text>
</comment>
<gene>
    <name evidence="3" type="ORF">COX68_00505</name>
</gene>
<reference evidence="4" key="1">
    <citation type="submission" date="2017-09" db="EMBL/GenBank/DDBJ databases">
        <title>Depth-based differentiation of microbial function through sediment-hosted aquifers and enrichment of novel symbionts in the deep terrestrial subsurface.</title>
        <authorList>
            <person name="Probst A.J."/>
            <person name="Ladd B."/>
            <person name="Jarett J.K."/>
            <person name="Geller-Mcgrath D.E."/>
            <person name="Sieber C.M.K."/>
            <person name="Emerson J.B."/>
            <person name="Anantharaman K."/>
            <person name="Thomas B.C."/>
            <person name="Malmstrom R."/>
            <person name="Stieglmeier M."/>
            <person name="Klingl A."/>
            <person name="Woyke T."/>
            <person name="Ryan C.M."/>
            <person name="Banfield J.F."/>
        </authorList>
    </citation>
    <scope>NUCLEOTIDE SEQUENCE [LARGE SCALE GENOMIC DNA]</scope>
</reference>
<dbReference type="HAMAP" id="MF_00634">
    <property type="entry name" value="UPF0235"/>
    <property type="match status" value="1"/>
</dbReference>
<dbReference type="GO" id="GO:0005737">
    <property type="term" value="C:cytoplasm"/>
    <property type="evidence" value="ECO:0007669"/>
    <property type="project" value="TreeGrafter"/>
</dbReference>
<dbReference type="PANTHER" id="PTHR13420:SF7">
    <property type="entry name" value="UPF0235 PROTEIN C15ORF40"/>
    <property type="match status" value="1"/>
</dbReference>
<dbReference type="InterPro" id="IPR003746">
    <property type="entry name" value="DUF167"/>
</dbReference>
<evidence type="ECO:0000313" key="3">
    <source>
        <dbReference type="EMBL" id="PJA10389.1"/>
    </source>
</evidence>
<organism evidence="3 4">
    <name type="scientific">Candidatus Falkowbacteria bacterium CG_4_10_14_0_2_um_filter_41_15</name>
    <dbReference type="NCBI Taxonomy" id="1974554"/>
    <lineage>
        <taxon>Bacteria</taxon>
        <taxon>Candidatus Falkowiibacteriota</taxon>
    </lineage>
</organism>
<dbReference type="Pfam" id="PF02594">
    <property type="entry name" value="DUF167"/>
    <property type="match status" value="1"/>
</dbReference>
<evidence type="ECO:0000256" key="2">
    <source>
        <dbReference type="HAMAP-Rule" id="MF_00634"/>
    </source>
</evidence>
<dbReference type="Proteomes" id="UP000228743">
    <property type="component" value="Unassembled WGS sequence"/>
</dbReference>
<protein>
    <recommendedName>
        <fullName evidence="2">UPF0235 protein COX68_00505</fullName>
    </recommendedName>
</protein>
<dbReference type="InterPro" id="IPR036591">
    <property type="entry name" value="YggU-like_sf"/>
</dbReference>
<dbReference type="SUPFAM" id="SSF69786">
    <property type="entry name" value="YggU-like"/>
    <property type="match status" value="1"/>
</dbReference>
<dbReference type="EMBL" id="PFPX01000011">
    <property type="protein sequence ID" value="PJA10389.1"/>
    <property type="molecule type" value="Genomic_DNA"/>
</dbReference>
<name>A0A2M7W039_9BACT</name>
<dbReference type="NCBIfam" id="TIGR00251">
    <property type="entry name" value="DUF167 family protein"/>
    <property type="match status" value="1"/>
</dbReference>
<dbReference type="AlphaFoldDB" id="A0A2M7W039"/>
<proteinExistence type="inferred from homology"/>
<accession>A0A2M7W039</accession>
<dbReference type="PANTHER" id="PTHR13420">
    <property type="entry name" value="UPF0235 PROTEIN C15ORF40"/>
    <property type="match status" value="1"/>
</dbReference>
<dbReference type="SMART" id="SM01152">
    <property type="entry name" value="DUF167"/>
    <property type="match status" value="1"/>
</dbReference>
<dbReference type="Gene3D" id="3.30.1200.10">
    <property type="entry name" value="YggU-like"/>
    <property type="match status" value="1"/>
</dbReference>
<evidence type="ECO:0000256" key="1">
    <source>
        <dbReference type="ARBA" id="ARBA00010364"/>
    </source>
</evidence>
<comment type="caution">
    <text evidence="3">The sequence shown here is derived from an EMBL/GenBank/DDBJ whole genome shotgun (WGS) entry which is preliminary data.</text>
</comment>
<evidence type="ECO:0000313" key="4">
    <source>
        <dbReference type="Proteomes" id="UP000228743"/>
    </source>
</evidence>